<dbReference type="AlphaFoldDB" id="A0A1W0BP86"/>
<comment type="caution">
    <text evidence="2">The sequence shown here is derived from an EMBL/GenBank/DDBJ whole genome shotgun (WGS) entry which is preliminary data.</text>
</comment>
<proteinExistence type="predicted"/>
<accession>A0A1W0BP86</accession>
<dbReference type="OrthoDB" id="4547789at2"/>
<evidence type="ECO:0000313" key="2">
    <source>
        <dbReference type="EMBL" id="ONM47538.1"/>
    </source>
</evidence>
<gene>
    <name evidence="2" type="ORF">B0T46_16635</name>
</gene>
<evidence type="ECO:0000313" key="3">
    <source>
        <dbReference type="Proteomes" id="UP000188836"/>
    </source>
</evidence>
<dbReference type="EMBL" id="MUMY01000014">
    <property type="protein sequence ID" value="ONM47538.1"/>
    <property type="molecule type" value="Genomic_DNA"/>
</dbReference>
<sequence>MVGDYSEGGSVSYRSRVRRGIGVLVAAGFVVAGCGGETGGTAEPEQASQVSASGEASVGETSAPETSSSEEALWDPCGLPESALTETGMVPASEEAGIGSVDWTDAGWKVCKWKATAGWYSLTVFSGTPSLADVQARTDFKDFRPKTSGSRQAVQFLQAGSSEDLRCHLAVELQQGTAIFTVTARASIGAQEDPCVVVGRHATDLAVHLPE</sequence>
<feature type="compositionally biased region" description="Low complexity" evidence="1">
    <location>
        <begin position="60"/>
        <end position="71"/>
    </location>
</feature>
<name>A0A1W0BP86_9NOCA</name>
<evidence type="ECO:0008006" key="4">
    <source>
        <dbReference type="Google" id="ProtNLM"/>
    </source>
</evidence>
<dbReference type="InterPro" id="IPR024520">
    <property type="entry name" value="DUF3558"/>
</dbReference>
<feature type="region of interest" description="Disordered" evidence="1">
    <location>
        <begin position="39"/>
        <end position="75"/>
    </location>
</feature>
<dbReference type="RefSeq" id="WP_077118224.1">
    <property type="nucleotide sequence ID" value="NZ_MUKP01000001.1"/>
</dbReference>
<reference evidence="2 3" key="1">
    <citation type="journal article" date="2016" name="Antonie Van Leeuwenhoek">
        <title>Nocardia donostiensis sp. nov., isolated from human respiratory specimens.</title>
        <authorList>
            <person name="Ercibengoa M."/>
            <person name="Bell M."/>
            <person name="Marimon J.M."/>
            <person name="Humrighouse B."/>
            <person name="Klenk H.P."/>
            <person name="Potter G."/>
            <person name="Perez-Trallero E."/>
        </authorList>
    </citation>
    <scope>NUCLEOTIDE SEQUENCE [LARGE SCALE GENOMIC DNA]</scope>
    <source>
        <strain evidence="2 3">X1655</strain>
    </source>
</reference>
<evidence type="ECO:0000256" key="1">
    <source>
        <dbReference type="SAM" id="MobiDB-lite"/>
    </source>
</evidence>
<organism evidence="2 3">
    <name type="scientific">Nocardia donostiensis</name>
    <dbReference type="NCBI Taxonomy" id="1538463"/>
    <lineage>
        <taxon>Bacteria</taxon>
        <taxon>Bacillati</taxon>
        <taxon>Actinomycetota</taxon>
        <taxon>Actinomycetes</taxon>
        <taxon>Mycobacteriales</taxon>
        <taxon>Nocardiaceae</taxon>
        <taxon>Nocardia</taxon>
    </lineage>
</organism>
<keyword evidence="3" id="KW-1185">Reference proteome</keyword>
<dbReference type="Pfam" id="PF12079">
    <property type="entry name" value="DUF3558"/>
    <property type="match status" value="1"/>
</dbReference>
<protein>
    <recommendedName>
        <fullName evidence="4">DUF3558 domain-containing protein</fullName>
    </recommendedName>
</protein>
<dbReference type="Proteomes" id="UP000188836">
    <property type="component" value="Unassembled WGS sequence"/>
</dbReference>